<dbReference type="Proteomes" id="UP000095602">
    <property type="component" value="Unassembled WGS sequence"/>
</dbReference>
<evidence type="ECO:0000313" key="9">
    <source>
        <dbReference type="EMBL" id="RGI67993.1"/>
    </source>
</evidence>
<evidence type="ECO:0000256" key="4">
    <source>
        <dbReference type="ARBA" id="ARBA00022989"/>
    </source>
</evidence>
<keyword evidence="4 6" id="KW-1133">Transmembrane helix</keyword>
<dbReference type="PANTHER" id="PTHR34857:SF2">
    <property type="entry name" value="SLL0384 PROTEIN"/>
    <property type="match status" value="1"/>
</dbReference>
<feature type="transmembrane region" description="Helical" evidence="6">
    <location>
        <begin position="81"/>
        <end position="98"/>
    </location>
</feature>
<evidence type="ECO:0000256" key="3">
    <source>
        <dbReference type="ARBA" id="ARBA00022692"/>
    </source>
</evidence>
<gene>
    <name evidence="7" type="primary">ecfT_3</name>
    <name evidence="9" type="ORF">DXD95_08565</name>
    <name evidence="7" type="ORF">ERS852497_02452</name>
    <name evidence="8" type="ORF">GKE44_00045</name>
</gene>
<reference evidence="8 12" key="3">
    <citation type="journal article" date="2019" name="Nat. Med.">
        <title>A library of human gut bacterial isolates paired with longitudinal multiomics data enables mechanistic microbiome research.</title>
        <authorList>
            <person name="Poyet M."/>
            <person name="Groussin M."/>
            <person name="Gibbons S.M."/>
            <person name="Avila-Pacheco J."/>
            <person name="Jiang X."/>
            <person name="Kearney S.M."/>
            <person name="Perrotta A.R."/>
            <person name="Berdy B."/>
            <person name="Zhao S."/>
            <person name="Lieberman T.D."/>
            <person name="Swanson P.K."/>
            <person name="Smith M."/>
            <person name="Roesemann S."/>
            <person name="Alexander J.E."/>
            <person name="Rich S.A."/>
            <person name="Livny J."/>
            <person name="Vlamakis H."/>
            <person name="Clish C."/>
            <person name="Bullock K."/>
            <person name="Deik A."/>
            <person name="Scott J."/>
            <person name="Pierce K.A."/>
            <person name="Xavier R.J."/>
            <person name="Alm E.J."/>
        </authorList>
    </citation>
    <scope>NUCLEOTIDE SEQUENCE [LARGE SCALE GENOMIC DNA]</scope>
    <source>
        <strain evidence="8 12">BIOML-A5</strain>
    </source>
</reference>
<organism evidence="7 10">
    <name type="scientific">Agathobacter rectalis</name>
    <dbReference type="NCBI Taxonomy" id="39491"/>
    <lineage>
        <taxon>Bacteria</taxon>
        <taxon>Bacillati</taxon>
        <taxon>Bacillota</taxon>
        <taxon>Clostridia</taxon>
        <taxon>Lachnospirales</taxon>
        <taxon>Lachnospiraceae</taxon>
        <taxon>Agathobacter</taxon>
    </lineage>
</organism>
<feature type="transmembrane region" description="Helical" evidence="6">
    <location>
        <begin position="215"/>
        <end position="237"/>
    </location>
</feature>
<dbReference type="EMBL" id="WKQV01000001">
    <property type="protein sequence ID" value="MSD25594.1"/>
    <property type="molecule type" value="Genomic_DNA"/>
</dbReference>
<sequence length="238" mass="27024">MIHTYVTFDPRTKMLLLMTMAIFVLGGAGDKLFGAYLPLFCLLPFVLFILVGKWKRAAGYIILYSVFYLLTVFVLPHMTGFIGFILLAFCGIMTRFLPGIMAGTYLMQTTTVSEFSSAMSRMHVTDKLTIPLSVMFRFFPTIADEFRAINDAMRMRDIRFGGKNVDKMIEYRLIPLMVCSAKLGEELNAAAITRGLGGDVKRTNVCRIGFHFQDYIVVLICFIPYVIWSVSMISRLFM</sequence>
<name>A0A174LY94_9FIRM</name>
<evidence type="ECO:0000313" key="7">
    <source>
        <dbReference type="EMBL" id="CUP29152.1"/>
    </source>
</evidence>
<evidence type="ECO:0000313" key="11">
    <source>
        <dbReference type="Proteomes" id="UP000260642"/>
    </source>
</evidence>
<evidence type="ECO:0000313" key="8">
    <source>
        <dbReference type="EMBL" id="MSD25594.1"/>
    </source>
</evidence>
<protein>
    <submittedName>
        <fullName evidence="7">Energy-coupling factor transporter transmembrane protein EcfT</fullName>
    </submittedName>
</protein>
<comment type="subcellular location">
    <subcellularLocation>
        <location evidence="1">Membrane</location>
        <topology evidence="1">Multi-pass membrane protein</topology>
    </subcellularLocation>
</comment>
<dbReference type="Proteomes" id="UP000260642">
    <property type="component" value="Unassembled WGS sequence"/>
</dbReference>
<evidence type="ECO:0000256" key="6">
    <source>
        <dbReference type="SAM" id="Phobius"/>
    </source>
</evidence>
<dbReference type="CDD" id="cd16914">
    <property type="entry name" value="EcfT"/>
    <property type="match status" value="1"/>
</dbReference>
<evidence type="ECO:0000256" key="1">
    <source>
        <dbReference type="ARBA" id="ARBA00004141"/>
    </source>
</evidence>
<reference evidence="9 11" key="2">
    <citation type="submission" date="2018-08" db="EMBL/GenBank/DDBJ databases">
        <title>A genome reference for cultivated species of the human gut microbiota.</title>
        <authorList>
            <person name="Zou Y."/>
            <person name="Xue W."/>
            <person name="Luo G."/>
        </authorList>
    </citation>
    <scope>NUCLEOTIDE SEQUENCE [LARGE SCALE GENOMIC DNA]</scope>
    <source>
        <strain evidence="9 11">TM10-3</strain>
    </source>
</reference>
<dbReference type="Proteomes" id="UP000465607">
    <property type="component" value="Unassembled WGS sequence"/>
</dbReference>
<accession>A0A174LY94</accession>
<feature type="transmembrane region" description="Helical" evidence="6">
    <location>
        <begin position="12"/>
        <end position="29"/>
    </location>
</feature>
<dbReference type="EMBL" id="CZAJ01000027">
    <property type="protein sequence ID" value="CUP29152.1"/>
    <property type="molecule type" value="Genomic_DNA"/>
</dbReference>
<feature type="transmembrane region" description="Helical" evidence="6">
    <location>
        <begin position="58"/>
        <end position="75"/>
    </location>
</feature>
<dbReference type="InterPro" id="IPR003339">
    <property type="entry name" value="ABC/ECF_trnsptr_transmembrane"/>
</dbReference>
<dbReference type="RefSeq" id="WP_022292393.1">
    <property type="nucleotide sequence ID" value="NZ_CZAJ01000027.1"/>
</dbReference>
<evidence type="ECO:0000313" key="12">
    <source>
        <dbReference type="Proteomes" id="UP000465607"/>
    </source>
</evidence>
<dbReference type="Pfam" id="PF02361">
    <property type="entry name" value="CbiQ"/>
    <property type="match status" value="1"/>
</dbReference>
<evidence type="ECO:0000256" key="5">
    <source>
        <dbReference type="ARBA" id="ARBA00023136"/>
    </source>
</evidence>
<keyword evidence="2" id="KW-1003">Cell membrane</keyword>
<dbReference type="AlphaFoldDB" id="A0A174LY94"/>
<dbReference type="EMBL" id="QSOB01000010">
    <property type="protein sequence ID" value="RGI67993.1"/>
    <property type="molecule type" value="Genomic_DNA"/>
</dbReference>
<reference evidence="7 10" key="1">
    <citation type="submission" date="2015-09" db="EMBL/GenBank/DDBJ databases">
        <authorList>
            <consortium name="Pathogen Informatics"/>
        </authorList>
    </citation>
    <scope>NUCLEOTIDE SEQUENCE [LARGE SCALE GENOMIC DNA]</scope>
    <source>
        <strain evidence="7 10">2789STDY5834884</strain>
    </source>
</reference>
<evidence type="ECO:0000256" key="2">
    <source>
        <dbReference type="ARBA" id="ARBA00022475"/>
    </source>
</evidence>
<feature type="transmembrane region" description="Helical" evidence="6">
    <location>
        <begin position="35"/>
        <end position="51"/>
    </location>
</feature>
<evidence type="ECO:0000313" key="10">
    <source>
        <dbReference type="Proteomes" id="UP000095602"/>
    </source>
</evidence>
<dbReference type="GO" id="GO:0005886">
    <property type="term" value="C:plasma membrane"/>
    <property type="evidence" value="ECO:0007669"/>
    <property type="project" value="UniProtKB-ARBA"/>
</dbReference>
<proteinExistence type="predicted"/>
<dbReference type="PANTHER" id="PTHR34857">
    <property type="entry name" value="SLL0384 PROTEIN"/>
    <property type="match status" value="1"/>
</dbReference>
<dbReference type="InterPro" id="IPR051611">
    <property type="entry name" value="ECF_transporter_component"/>
</dbReference>
<keyword evidence="3 6" id="KW-0812">Transmembrane</keyword>
<keyword evidence="5 6" id="KW-0472">Membrane</keyword>